<dbReference type="InterPro" id="IPR002104">
    <property type="entry name" value="Integrase_catalytic"/>
</dbReference>
<comment type="similarity">
    <text evidence="1">Belongs to the 'phage' integrase family.</text>
</comment>
<evidence type="ECO:0000313" key="6">
    <source>
        <dbReference type="Proteomes" id="UP001319180"/>
    </source>
</evidence>
<reference evidence="5 6" key="1">
    <citation type="submission" date="2021-05" db="EMBL/GenBank/DDBJ databases">
        <title>A Polyphasic approach of four new species of the genus Ohtaekwangia: Ohtaekwangia histidinii sp. nov., Ohtaekwangia cretensis sp. nov., Ohtaekwangia indiensis sp. nov., Ohtaekwangia reichenbachii sp. nov. from diverse environment.</title>
        <authorList>
            <person name="Octaviana S."/>
        </authorList>
    </citation>
    <scope>NUCLEOTIDE SEQUENCE [LARGE SCALE GENOMIC DNA]</scope>
    <source>
        <strain evidence="5 6">PWU37</strain>
    </source>
</reference>
<dbReference type="Pfam" id="PF13102">
    <property type="entry name" value="Phage_int_SAM_5"/>
    <property type="match status" value="1"/>
</dbReference>
<keyword evidence="3" id="KW-0233">DNA recombination</keyword>
<dbReference type="PANTHER" id="PTHR30349">
    <property type="entry name" value="PHAGE INTEGRASE-RELATED"/>
    <property type="match status" value="1"/>
</dbReference>
<name>A0AAP2DD68_9BACT</name>
<dbReference type="GO" id="GO:0006310">
    <property type="term" value="P:DNA recombination"/>
    <property type="evidence" value="ECO:0007669"/>
    <property type="project" value="UniProtKB-KW"/>
</dbReference>
<keyword evidence="2" id="KW-0238">DNA-binding</keyword>
<dbReference type="InterPro" id="IPR010998">
    <property type="entry name" value="Integrase_recombinase_N"/>
</dbReference>
<dbReference type="RefSeq" id="WP_254093105.1">
    <property type="nucleotide sequence ID" value="NZ_JAHESC010000050.1"/>
</dbReference>
<dbReference type="PANTHER" id="PTHR30349:SF64">
    <property type="entry name" value="PROPHAGE INTEGRASE INTD-RELATED"/>
    <property type="match status" value="1"/>
</dbReference>
<dbReference type="GO" id="GO:0003677">
    <property type="term" value="F:DNA binding"/>
    <property type="evidence" value="ECO:0007669"/>
    <property type="project" value="UniProtKB-KW"/>
</dbReference>
<gene>
    <name evidence="5" type="ORF">KK078_25195</name>
</gene>
<dbReference type="Proteomes" id="UP001319180">
    <property type="component" value="Unassembled WGS sequence"/>
</dbReference>
<dbReference type="InterPro" id="IPR050090">
    <property type="entry name" value="Tyrosine_recombinase_XerCD"/>
</dbReference>
<comment type="caution">
    <text evidence="5">The sequence shown here is derived from an EMBL/GenBank/DDBJ whole genome shotgun (WGS) entry which is preliminary data.</text>
</comment>
<dbReference type="Pfam" id="PF00589">
    <property type="entry name" value="Phage_integrase"/>
    <property type="match status" value="1"/>
</dbReference>
<feature type="domain" description="Tyr recombinase" evidence="4">
    <location>
        <begin position="254"/>
        <end position="446"/>
    </location>
</feature>
<keyword evidence="6" id="KW-1185">Reference proteome</keyword>
<evidence type="ECO:0000256" key="2">
    <source>
        <dbReference type="ARBA" id="ARBA00023125"/>
    </source>
</evidence>
<dbReference type="SUPFAM" id="SSF56349">
    <property type="entry name" value="DNA breaking-rejoining enzymes"/>
    <property type="match status" value="1"/>
</dbReference>
<evidence type="ECO:0000256" key="3">
    <source>
        <dbReference type="ARBA" id="ARBA00023172"/>
    </source>
</evidence>
<organism evidence="5 6">
    <name type="scientific">Dawidia soli</name>
    <dbReference type="NCBI Taxonomy" id="2782352"/>
    <lineage>
        <taxon>Bacteria</taxon>
        <taxon>Pseudomonadati</taxon>
        <taxon>Bacteroidota</taxon>
        <taxon>Cytophagia</taxon>
        <taxon>Cytophagales</taxon>
        <taxon>Chryseotaleaceae</taxon>
        <taxon>Dawidia</taxon>
    </lineage>
</organism>
<dbReference type="AlphaFoldDB" id="A0AAP2DD68"/>
<protein>
    <submittedName>
        <fullName evidence="5">Tyrosine-type recombinase/integrase</fullName>
    </submittedName>
</protein>
<dbReference type="InterPro" id="IPR025269">
    <property type="entry name" value="SAM-like_dom"/>
</dbReference>
<dbReference type="PROSITE" id="PS51898">
    <property type="entry name" value="TYR_RECOMBINASE"/>
    <property type="match status" value="1"/>
</dbReference>
<dbReference type="Gene3D" id="1.10.150.130">
    <property type="match status" value="1"/>
</dbReference>
<dbReference type="InterPro" id="IPR011010">
    <property type="entry name" value="DNA_brk_join_enz"/>
</dbReference>
<dbReference type="Gene3D" id="1.10.443.10">
    <property type="entry name" value="Intergrase catalytic core"/>
    <property type="match status" value="1"/>
</dbReference>
<proteinExistence type="inferred from homology"/>
<evidence type="ECO:0000259" key="4">
    <source>
        <dbReference type="PROSITE" id="PS51898"/>
    </source>
</evidence>
<evidence type="ECO:0000313" key="5">
    <source>
        <dbReference type="EMBL" id="MBT1689883.1"/>
    </source>
</evidence>
<evidence type="ECO:0000256" key="1">
    <source>
        <dbReference type="ARBA" id="ARBA00008857"/>
    </source>
</evidence>
<sequence length="460" mass="53119">MTTIKITLDKREDHTHVDKRYPVVLRIGHKRKTRDIPFNIAVHEKNFDPVTGKVTGILNAVQNTKRVQRILAETDLWVTENGPKIKFWSVAKLKAEIERKFFEEQFQLSLLTVAGKLLYRLCAEERFTTADSYEGALKAFIRYRMVQMNKEPEDIKTLYNKDILKESHKQKKGEDTKGFEVLPEYTVYDLPIIAIDRDMMQDFKAHLAKTCGKNTIGIYLRSLNVFFNDASKSHKDELGNHSPLEDIKKGSYENEAKPWTMEELNRLRKLDLEPGSGLFEARDFVLTMFNNMGMNFFDLALLRVSKFDGERLSYSRKKTINAKKKDTFSIKQSDEALEILQRHIQGKSADDYIFPILTPDIPTEQVHEVKAEKLRVFNKRIKVLCQKAGIKEGSSYTVRDTWTDVGLERGVNIRAMSSGLGHEDIRTIDKHYTRKLNNKALDKANAKITGQPKTRKNQKA</sequence>
<dbReference type="GO" id="GO:0015074">
    <property type="term" value="P:DNA integration"/>
    <property type="evidence" value="ECO:0007669"/>
    <property type="project" value="InterPro"/>
</dbReference>
<dbReference type="EMBL" id="JAHESC010000050">
    <property type="protein sequence ID" value="MBT1689883.1"/>
    <property type="molecule type" value="Genomic_DNA"/>
</dbReference>
<accession>A0AAP2DD68</accession>
<dbReference type="InterPro" id="IPR013762">
    <property type="entry name" value="Integrase-like_cat_sf"/>
</dbReference>